<dbReference type="InterPro" id="IPR006869">
    <property type="entry name" value="DUF547"/>
</dbReference>
<organism evidence="2 3">
    <name type="scientific">Microvenator marinus</name>
    <dbReference type="NCBI Taxonomy" id="2600177"/>
    <lineage>
        <taxon>Bacteria</taxon>
        <taxon>Deltaproteobacteria</taxon>
        <taxon>Bradymonadales</taxon>
        <taxon>Microvenatoraceae</taxon>
        <taxon>Microvenator</taxon>
    </lineage>
</organism>
<reference evidence="2 3" key="1">
    <citation type="submission" date="2019-08" db="EMBL/GenBank/DDBJ databases">
        <authorList>
            <person name="Liang Q."/>
        </authorList>
    </citation>
    <scope>NUCLEOTIDE SEQUENCE [LARGE SCALE GENOMIC DNA]</scope>
    <source>
        <strain evidence="2 3">V1718</strain>
    </source>
</reference>
<evidence type="ECO:0000259" key="1">
    <source>
        <dbReference type="Pfam" id="PF04784"/>
    </source>
</evidence>
<dbReference type="PANTHER" id="PTHR46361:SF3">
    <property type="entry name" value="ELECTRON CARRIER_ PROTEIN DISULFIDE OXIDOREDUCTASE"/>
    <property type="match status" value="1"/>
</dbReference>
<accession>A0A5B8XU49</accession>
<dbReference type="Pfam" id="PF04784">
    <property type="entry name" value="DUF547"/>
    <property type="match status" value="1"/>
</dbReference>
<proteinExistence type="predicted"/>
<dbReference type="Proteomes" id="UP000321595">
    <property type="component" value="Chromosome"/>
</dbReference>
<name>A0A5B8XU49_9DELT</name>
<evidence type="ECO:0000313" key="3">
    <source>
        <dbReference type="Proteomes" id="UP000321595"/>
    </source>
</evidence>
<dbReference type="EMBL" id="CP042467">
    <property type="protein sequence ID" value="QED29452.1"/>
    <property type="molecule type" value="Genomic_DNA"/>
</dbReference>
<keyword evidence="3" id="KW-1185">Reference proteome</keyword>
<feature type="domain" description="DUF547" evidence="1">
    <location>
        <begin position="86"/>
        <end position="190"/>
    </location>
</feature>
<dbReference type="PANTHER" id="PTHR46361">
    <property type="entry name" value="ELECTRON CARRIER/ PROTEIN DISULFIDE OXIDOREDUCTASE"/>
    <property type="match status" value="1"/>
</dbReference>
<dbReference type="KEGG" id="bbae:FRD01_19875"/>
<dbReference type="AlphaFoldDB" id="A0A5B8XU49"/>
<sequence>MRKALLLWALLGFGCAPEAKVIDSPLVQHIEKGKEAAPEKVFDHSVWNELLAAASLPAESKVRYQVFLDRKAELESYLQALADADLKSLNRDEQMALLINAYNAYTVKLILEKYPAIKSIKDIDDPWKQKRWVVGGETLSLDDIEHGLLRPIYKDPRIHFAVNCASIGCPPLADFAFTGPKLEAQLESVTSSTLKNPAYARLSGSTLELTSILDWYGSDFTNTSFKGHQKTVAAYVANYSTPEVKKVVEAANGDPKVSFIPYDWKLNDKL</sequence>
<protein>
    <submittedName>
        <fullName evidence="2">DUF547 domain-containing protein</fullName>
    </submittedName>
</protein>
<gene>
    <name evidence="2" type="ORF">FRD01_19875</name>
</gene>
<dbReference type="OrthoDB" id="526867at2"/>
<dbReference type="RefSeq" id="WP_146962685.1">
    <property type="nucleotide sequence ID" value="NZ_CP042467.1"/>
</dbReference>
<evidence type="ECO:0000313" key="2">
    <source>
        <dbReference type="EMBL" id="QED29452.1"/>
    </source>
</evidence>
<dbReference type="PROSITE" id="PS51257">
    <property type="entry name" value="PROKAR_LIPOPROTEIN"/>
    <property type="match status" value="1"/>
</dbReference>